<keyword evidence="3" id="KW-1185">Reference proteome</keyword>
<sequence length="165" mass="18708">MLNPTVKFPIWQMCRLEDSYREMLNVLASFVDPSAVQPYIDLSLRVCLQLRMLIVYLAYTMAIIIMFPIFLMMVVDLVLYATKVLHLRPDRKAPAPFQNEKSQDSPIVTAEPMQLHKGSSLTSLSSLRSSTSIASSLNVPVNVTKYSPAIRASDIHRRIPRRAND</sequence>
<evidence type="ECO:0000313" key="2">
    <source>
        <dbReference type="EMBL" id="CAY70173.1"/>
    </source>
</evidence>
<dbReference type="Proteomes" id="UP000000314">
    <property type="component" value="Chromosome 3"/>
</dbReference>
<dbReference type="OrthoDB" id="10405028at2759"/>
<dbReference type="EMBL" id="FN392321">
    <property type="protein sequence ID" value="CAY70173.1"/>
    <property type="molecule type" value="Genomic_DNA"/>
</dbReference>
<evidence type="ECO:0000256" key="1">
    <source>
        <dbReference type="SAM" id="Phobius"/>
    </source>
</evidence>
<feature type="transmembrane region" description="Helical" evidence="1">
    <location>
        <begin position="53"/>
        <end position="82"/>
    </location>
</feature>
<dbReference type="InParanoid" id="C4R3T4"/>
<dbReference type="GeneID" id="8199941"/>
<keyword evidence="1" id="KW-0472">Membrane</keyword>
<keyword evidence="1" id="KW-1133">Transmembrane helix</keyword>
<name>C4R3T4_KOMPG</name>
<evidence type="ECO:0000313" key="3">
    <source>
        <dbReference type="Proteomes" id="UP000000314"/>
    </source>
</evidence>
<reference evidence="2 3" key="1">
    <citation type="journal article" date="2009" name="Nat. Biotechnol.">
        <title>Genome sequence of the recombinant protein production host Pichia pastoris.</title>
        <authorList>
            <person name="De Schutter K."/>
            <person name="Lin Y.C."/>
            <person name="Tiels P."/>
            <person name="Van Hecke A."/>
            <person name="Glinka S."/>
            <person name="Weber-Lehmann J."/>
            <person name="Rouze P."/>
            <person name="Van de Peer Y."/>
            <person name="Callewaert N."/>
        </authorList>
    </citation>
    <scope>NUCLEOTIDE SEQUENCE [LARGE SCALE GENOMIC DNA]</scope>
    <source>
        <strain evidence="3">GS115 / ATCC 20864</strain>
    </source>
</reference>
<dbReference type="AlphaFoldDB" id="C4R3T4"/>
<dbReference type="HOGENOM" id="CLU_1611404_0_0_1"/>
<keyword evidence="1" id="KW-0812">Transmembrane</keyword>
<proteinExistence type="predicted"/>
<dbReference type="KEGG" id="ppa:PAS_chr3_0191"/>
<organism evidence="2 3">
    <name type="scientific">Komagataella phaffii (strain GS115 / ATCC 20864)</name>
    <name type="common">Yeast</name>
    <name type="synonym">Pichia pastoris</name>
    <dbReference type="NCBI Taxonomy" id="644223"/>
    <lineage>
        <taxon>Eukaryota</taxon>
        <taxon>Fungi</taxon>
        <taxon>Dikarya</taxon>
        <taxon>Ascomycota</taxon>
        <taxon>Saccharomycotina</taxon>
        <taxon>Pichiomycetes</taxon>
        <taxon>Pichiales</taxon>
        <taxon>Pichiaceae</taxon>
        <taxon>Komagataella</taxon>
    </lineage>
</organism>
<dbReference type="RefSeq" id="XP_002492399.1">
    <property type="nucleotide sequence ID" value="XM_002492354.1"/>
</dbReference>
<gene>
    <name evidence="2" type="ordered locus">PAS_chr3_0191</name>
</gene>
<protein>
    <submittedName>
        <fullName evidence="2">Uncharacterized protein</fullName>
    </submittedName>
</protein>
<accession>C4R3T4</accession>